<gene>
    <name evidence="1" type="ORF">ACH5RR_039940</name>
</gene>
<evidence type="ECO:0000313" key="2">
    <source>
        <dbReference type="Proteomes" id="UP001630127"/>
    </source>
</evidence>
<name>A0ABD2XZS0_9GENT</name>
<evidence type="ECO:0000313" key="1">
    <source>
        <dbReference type="EMBL" id="KAL3500847.1"/>
    </source>
</evidence>
<dbReference type="Proteomes" id="UP001630127">
    <property type="component" value="Unassembled WGS sequence"/>
</dbReference>
<dbReference type="AlphaFoldDB" id="A0ABD2XZS0"/>
<reference evidence="1 2" key="1">
    <citation type="submission" date="2024-11" db="EMBL/GenBank/DDBJ databases">
        <title>A near-complete genome assembly of Cinchona calisaya.</title>
        <authorList>
            <person name="Lian D.C."/>
            <person name="Zhao X.W."/>
            <person name="Wei L."/>
        </authorList>
    </citation>
    <scope>NUCLEOTIDE SEQUENCE [LARGE SCALE GENOMIC DNA]</scope>
    <source>
        <tissue evidence="1">Nenye</tissue>
    </source>
</reference>
<accession>A0ABD2XZS0</accession>
<sequence>MFIHFTFNQVYNFLNGLKEYGDNPSSGIQLYFFDTEEELSKRLDASPSFHESTTKLLMNILGQNAYAKFFKGLRDLPNIEEHTIVLNSNPGLDQRVYSLPSTFQVPTIWTESDDQNLDRNAHI</sequence>
<organism evidence="1 2">
    <name type="scientific">Cinchona calisaya</name>
    <dbReference type="NCBI Taxonomy" id="153742"/>
    <lineage>
        <taxon>Eukaryota</taxon>
        <taxon>Viridiplantae</taxon>
        <taxon>Streptophyta</taxon>
        <taxon>Embryophyta</taxon>
        <taxon>Tracheophyta</taxon>
        <taxon>Spermatophyta</taxon>
        <taxon>Magnoliopsida</taxon>
        <taxon>eudicotyledons</taxon>
        <taxon>Gunneridae</taxon>
        <taxon>Pentapetalae</taxon>
        <taxon>asterids</taxon>
        <taxon>lamiids</taxon>
        <taxon>Gentianales</taxon>
        <taxon>Rubiaceae</taxon>
        <taxon>Cinchonoideae</taxon>
        <taxon>Cinchoneae</taxon>
        <taxon>Cinchona</taxon>
    </lineage>
</organism>
<dbReference type="EMBL" id="JBJUIK010000016">
    <property type="protein sequence ID" value="KAL3500847.1"/>
    <property type="molecule type" value="Genomic_DNA"/>
</dbReference>
<keyword evidence="2" id="KW-1185">Reference proteome</keyword>
<proteinExistence type="predicted"/>
<protein>
    <submittedName>
        <fullName evidence="1">Uncharacterized protein</fullName>
    </submittedName>
</protein>
<comment type="caution">
    <text evidence="1">The sequence shown here is derived from an EMBL/GenBank/DDBJ whole genome shotgun (WGS) entry which is preliminary data.</text>
</comment>